<evidence type="ECO:0000313" key="1">
    <source>
        <dbReference type="EMBL" id="TEB20954.1"/>
    </source>
</evidence>
<accession>A0A4Y7SGY1</accession>
<proteinExistence type="predicted"/>
<protein>
    <submittedName>
        <fullName evidence="1">Uncharacterized protein</fullName>
    </submittedName>
</protein>
<dbReference type="Proteomes" id="UP000298030">
    <property type="component" value="Unassembled WGS sequence"/>
</dbReference>
<comment type="caution">
    <text evidence="1">The sequence shown here is derived from an EMBL/GenBank/DDBJ whole genome shotgun (WGS) entry which is preliminary data.</text>
</comment>
<dbReference type="AlphaFoldDB" id="A0A4Y7SGY1"/>
<name>A0A4Y7SGY1_COPMI</name>
<evidence type="ECO:0000313" key="2">
    <source>
        <dbReference type="Proteomes" id="UP000298030"/>
    </source>
</evidence>
<gene>
    <name evidence="1" type="ORF">FA13DRAFT_1717407</name>
</gene>
<dbReference type="EMBL" id="QPFP01000128">
    <property type="protein sequence ID" value="TEB20954.1"/>
    <property type="molecule type" value="Genomic_DNA"/>
</dbReference>
<sequence length="210" mass="23956">MVVKMMISAREKLESWSRLPRVNYKLKLVLHNNSKVVLASRVGNGRVVWYRRWRLWFKRRVSGVMGCLPSACDTSALGCGKIPLESMPNVNSLQHLGPCWCPFKAWFRLWKRRRAIPCCVLRRMHSTHRVPDGIGPSTIPLPSKIDAPGPSDDFSPKISMGKADSMKDQGWNLKQVDQRPLFQTLITSRIWGSPPTFVNLKRARCPHLAV</sequence>
<organism evidence="1 2">
    <name type="scientific">Coprinellus micaceus</name>
    <name type="common">Glistening ink-cap mushroom</name>
    <name type="synonym">Coprinus micaceus</name>
    <dbReference type="NCBI Taxonomy" id="71717"/>
    <lineage>
        <taxon>Eukaryota</taxon>
        <taxon>Fungi</taxon>
        <taxon>Dikarya</taxon>
        <taxon>Basidiomycota</taxon>
        <taxon>Agaricomycotina</taxon>
        <taxon>Agaricomycetes</taxon>
        <taxon>Agaricomycetidae</taxon>
        <taxon>Agaricales</taxon>
        <taxon>Agaricineae</taxon>
        <taxon>Psathyrellaceae</taxon>
        <taxon>Coprinellus</taxon>
    </lineage>
</organism>
<keyword evidence="2" id="KW-1185">Reference proteome</keyword>
<reference evidence="1 2" key="1">
    <citation type="journal article" date="2019" name="Nat. Ecol. Evol.">
        <title>Megaphylogeny resolves global patterns of mushroom evolution.</title>
        <authorList>
            <person name="Varga T."/>
            <person name="Krizsan K."/>
            <person name="Foldi C."/>
            <person name="Dima B."/>
            <person name="Sanchez-Garcia M."/>
            <person name="Sanchez-Ramirez S."/>
            <person name="Szollosi G.J."/>
            <person name="Szarkandi J.G."/>
            <person name="Papp V."/>
            <person name="Albert L."/>
            <person name="Andreopoulos W."/>
            <person name="Angelini C."/>
            <person name="Antonin V."/>
            <person name="Barry K.W."/>
            <person name="Bougher N.L."/>
            <person name="Buchanan P."/>
            <person name="Buyck B."/>
            <person name="Bense V."/>
            <person name="Catcheside P."/>
            <person name="Chovatia M."/>
            <person name="Cooper J."/>
            <person name="Damon W."/>
            <person name="Desjardin D."/>
            <person name="Finy P."/>
            <person name="Geml J."/>
            <person name="Haridas S."/>
            <person name="Hughes K."/>
            <person name="Justo A."/>
            <person name="Karasinski D."/>
            <person name="Kautmanova I."/>
            <person name="Kiss B."/>
            <person name="Kocsube S."/>
            <person name="Kotiranta H."/>
            <person name="LaButti K.M."/>
            <person name="Lechner B.E."/>
            <person name="Liimatainen K."/>
            <person name="Lipzen A."/>
            <person name="Lukacs Z."/>
            <person name="Mihaltcheva S."/>
            <person name="Morgado L.N."/>
            <person name="Niskanen T."/>
            <person name="Noordeloos M.E."/>
            <person name="Ohm R.A."/>
            <person name="Ortiz-Santana B."/>
            <person name="Ovrebo C."/>
            <person name="Racz N."/>
            <person name="Riley R."/>
            <person name="Savchenko A."/>
            <person name="Shiryaev A."/>
            <person name="Soop K."/>
            <person name="Spirin V."/>
            <person name="Szebenyi C."/>
            <person name="Tomsovsky M."/>
            <person name="Tulloss R.E."/>
            <person name="Uehling J."/>
            <person name="Grigoriev I.V."/>
            <person name="Vagvolgyi C."/>
            <person name="Papp T."/>
            <person name="Martin F.M."/>
            <person name="Miettinen O."/>
            <person name="Hibbett D.S."/>
            <person name="Nagy L.G."/>
        </authorList>
    </citation>
    <scope>NUCLEOTIDE SEQUENCE [LARGE SCALE GENOMIC DNA]</scope>
    <source>
        <strain evidence="1 2">FP101781</strain>
    </source>
</reference>